<proteinExistence type="predicted"/>
<protein>
    <submittedName>
        <fullName evidence="5">RNA polymerase sigma factor</fullName>
    </submittedName>
</protein>
<feature type="domain" description="RNA polymerase sigma factor 70 region 4 type 2" evidence="4">
    <location>
        <begin position="69"/>
        <end position="119"/>
    </location>
</feature>
<dbReference type="AlphaFoldDB" id="A0A4Y3WF34"/>
<dbReference type="InterPro" id="IPR013249">
    <property type="entry name" value="RNA_pol_sigma70_r4_t2"/>
</dbReference>
<keyword evidence="3" id="KW-0804">Transcription</keyword>
<dbReference type="GO" id="GO:0016987">
    <property type="term" value="F:sigma factor activity"/>
    <property type="evidence" value="ECO:0007669"/>
    <property type="project" value="UniProtKB-KW"/>
</dbReference>
<dbReference type="Pfam" id="PF08281">
    <property type="entry name" value="Sigma70_r4_2"/>
    <property type="match status" value="1"/>
</dbReference>
<dbReference type="GO" id="GO:0003677">
    <property type="term" value="F:DNA binding"/>
    <property type="evidence" value="ECO:0007669"/>
    <property type="project" value="InterPro"/>
</dbReference>
<gene>
    <name evidence="5" type="primary">fpvI_2</name>
    <name evidence="5" type="ORF">NWI01_35240</name>
</gene>
<reference evidence="5 6" key="1">
    <citation type="submission" date="2019-06" db="EMBL/GenBank/DDBJ databases">
        <title>Whole genome shotgun sequence of Nitrobacter winogradskyi NBRC 14297.</title>
        <authorList>
            <person name="Hosoyama A."/>
            <person name="Uohara A."/>
            <person name="Ohji S."/>
            <person name="Ichikawa N."/>
        </authorList>
    </citation>
    <scope>NUCLEOTIDE SEQUENCE [LARGE SCALE GENOMIC DNA]</scope>
    <source>
        <strain evidence="5 6">NBRC 14297</strain>
    </source>
</reference>
<dbReference type="InterPro" id="IPR039425">
    <property type="entry name" value="RNA_pol_sigma-70-like"/>
</dbReference>
<dbReference type="InterPro" id="IPR014284">
    <property type="entry name" value="RNA_pol_sigma-70_dom"/>
</dbReference>
<keyword evidence="2" id="KW-0731">Sigma factor</keyword>
<dbReference type="Gene3D" id="1.10.10.10">
    <property type="entry name" value="Winged helix-like DNA-binding domain superfamily/Winged helix DNA-binding domain"/>
    <property type="match status" value="1"/>
</dbReference>
<comment type="caution">
    <text evidence="5">The sequence shown here is derived from an EMBL/GenBank/DDBJ whole genome shotgun (WGS) entry which is preliminary data.</text>
</comment>
<dbReference type="PANTHER" id="PTHR43133:SF63">
    <property type="entry name" value="RNA POLYMERASE SIGMA FACTOR FECI-RELATED"/>
    <property type="match status" value="1"/>
</dbReference>
<dbReference type="NCBIfam" id="TIGR02937">
    <property type="entry name" value="sigma70-ECF"/>
    <property type="match status" value="1"/>
</dbReference>
<dbReference type="InterPro" id="IPR036388">
    <property type="entry name" value="WH-like_DNA-bd_sf"/>
</dbReference>
<dbReference type="Proteomes" id="UP000318825">
    <property type="component" value="Unassembled WGS sequence"/>
</dbReference>
<dbReference type="InterPro" id="IPR013324">
    <property type="entry name" value="RNA_pol_sigma_r3/r4-like"/>
</dbReference>
<dbReference type="SUPFAM" id="SSF88659">
    <property type="entry name" value="Sigma3 and sigma4 domains of RNA polymerase sigma factors"/>
    <property type="match status" value="1"/>
</dbReference>
<keyword evidence="1" id="KW-0805">Transcription regulation</keyword>
<evidence type="ECO:0000259" key="4">
    <source>
        <dbReference type="Pfam" id="PF08281"/>
    </source>
</evidence>
<accession>A0A4Y3WF34</accession>
<dbReference type="PANTHER" id="PTHR43133">
    <property type="entry name" value="RNA POLYMERASE ECF-TYPE SIGMA FACTO"/>
    <property type="match status" value="1"/>
</dbReference>
<evidence type="ECO:0000313" key="5">
    <source>
        <dbReference type="EMBL" id="GEC17632.1"/>
    </source>
</evidence>
<sequence>MNIAGRGTQAGAIVHPKTYLFTAARNAAVDFTARRRVEWSYRVDIDTVDDIASEADPLTTFEQKQQLARLVVALNELPAACRRAFILNKIEGRGHQEIALSLGISVSMVEKHIMRALRHARNLRREDGSF</sequence>
<dbReference type="EMBL" id="BJNF01000125">
    <property type="protein sequence ID" value="GEC17632.1"/>
    <property type="molecule type" value="Genomic_DNA"/>
</dbReference>
<dbReference type="GO" id="GO:0006352">
    <property type="term" value="P:DNA-templated transcription initiation"/>
    <property type="evidence" value="ECO:0007669"/>
    <property type="project" value="InterPro"/>
</dbReference>
<evidence type="ECO:0000256" key="2">
    <source>
        <dbReference type="ARBA" id="ARBA00023082"/>
    </source>
</evidence>
<evidence type="ECO:0000256" key="3">
    <source>
        <dbReference type="ARBA" id="ARBA00023163"/>
    </source>
</evidence>
<name>A0A4Y3WF34_NITWI</name>
<organism evidence="5 6">
    <name type="scientific">Nitrobacter winogradskyi</name>
    <name type="common">Nitrobacter agilis</name>
    <dbReference type="NCBI Taxonomy" id="913"/>
    <lineage>
        <taxon>Bacteria</taxon>
        <taxon>Pseudomonadati</taxon>
        <taxon>Pseudomonadota</taxon>
        <taxon>Alphaproteobacteria</taxon>
        <taxon>Hyphomicrobiales</taxon>
        <taxon>Nitrobacteraceae</taxon>
        <taxon>Nitrobacter</taxon>
    </lineage>
</organism>
<evidence type="ECO:0000313" key="6">
    <source>
        <dbReference type="Proteomes" id="UP000318825"/>
    </source>
</evidence>
<evidence type="ECO:0000256" key="1">
    <source>
        <dbReference type="ARBA" id="ARBA00023015"/>
    </source>
</evidence>